<protein>
    <submittedName>
        <fullName evidence="3">Uncharacterized protein</fullName>
    </submittedName>
</protein>
<evidence type="ECO:0000313" key="4">
    <source>
        <dbReference type="Proteomes" id="UP001165289"/>
    </source>
</evidence>
<keyword evidence="1" id="KW-0175">Coiled coil</keyword>
<feature type="region of interest" description="Disordered" evidence="2">
    <location>
        <begin position="421"/>
        <end position="459"/>
    </location>
</feature>
<dbReference type="AlphaFoldDB" id="A0AAV7JCA7"/>
<sequence>MDNQTQIIQFQDLPSEIGNNKDIACTFRIPDGYIPHRLDKIVLCPTNYSSNLQELNTWDFVTCLATDNPEFPLEGTVVFPCEKYGYLVLDHSCPHGYHLRYLNREGVPIGTSDTFSIKLESMESATMGMSYVFLSSDFPSELEPEPEVTPKPKPRLHSEQLLSLELRALQSKLELSKECELELKTEEPELTLAPESKLELTLEPEIIPEVITKPTPVVSQNSSCLSEFDSLNLTDPGVSLFPLNLKQNQNDKDSRTLEQLEFLTQTIQELRNNIKDLEHRYEDRRMECEELTPRVDTLERKQQFCEDVHKQGFLLLSRGLAKLTGILSPDSRVEQVPEEMAEELFSRREDLEIVQEQIDKLVRSAEDQKAINCTLKMENDSLKEEYQSLSAVVKDYEGQLILTNQEQAKNSERMTKLSKENNLLKSFETPPPSTQSPRRNSVVHPSYPPKSRPKHVAIPGPHTESIIITEPARGKSTPTFASVDFLKNCSIHPGVVECPICLTVFDNKKDTVDRTKHVNECVKKSEKKVRK</sequence>
<reference evidence="3 4" key="1">
    <citation type="journal article" date="2023" name="BMC Biol.">
        <title>The compact genome of the sponge Oopsacas minuta (Hexactinellida) is lacking key metazoan core genes.</title>
        <authorList>
            <person name="Santini S."/>
            <person name="Schenkelaars Q."/>
            <person name="Jourda C."/>
            <person name="Duchesne M."/>
            <person name="Belahbib H."/>
            <person name="Rocher C."/>
            <person name="Selva M."/>
            <person name="Riesgo A."/>
            <person name="Vervoort M."/>
            <person name="Leys S.P."/>
            <person name="Kodjabachian L."/>
            <person name="Le Bivic A."/>
            <person name="Borchiellini C."/>
            <person name="Claverie J.M."/>
            <person name="Renard E."/>
        </authorList>
    </citation>
    <scope>NUCLEOTIDE SEQUENCE [LARGE SCALE GENOMIC DNA]</scope>
    <source>
        <strain evidence="3">SPO-2</strain>
    </source>
</reference>
<dbReference type="Gene3D" id="2.60.40.2840">
    <property type="match status" value="1"/>
</dbReference>
<comment type="caution">
    <text evidence="3">The sequence shown here is derived from an EMBL/GenBank/DDBJ whole genome shotgun (WGS) entry which is preliminary data.</text>
</comment>
<keyword evidence="4" id="KW-1185">Reference proteome</keyword>
<evidence type="ECO:0000256" key="2">
    <source>
        <dbReference type="SAM" id="MobiDB-lite"/>
    </source>
</evidence>
<name>A0AAV7JCA7_9METZ</name>
<dbReference type="Proteomes" id="UP001165289">
    <property type="component" value="Unassembled WGS sequence"/>
</dbReference>
<evidence type="ECO:0000256" key="1">
    <source>
        <dbReference type="SAM" id="Coils"/>
    </source>
</evidence>
<organism evidence="3 4">
    <name type="scientific">Oopsacas minuta</name>
    <dbReference type="NCBI Taxonomy" id="111878"/>
    <lineage>
        <taxon>Eukaryota</taxon>
        <taxon>Metazoa</taxon>
        <taxon>Porifera</taxon>
        <taxon>Hexactinellida</taxon>
        <taxon>Hexasterophora</taxon>
        <taxon>Lyssacinosida</taxon>
        <taxon>Leucopsacidae</taxon>
        <taxon>Oopsacas</taxon>
    </lineage>
</organism>
<feature type="coiled-coil region" evidence="1">
    <location>
        <begin position="253"/>
        <end position="287"/>
    </location>
</feature>
<proteinExistence type="predicted"/>
<evidence type="ECO:0000313" key="3">
    <source>
        <dbReference type="EMBL" id="KAI6646328.1"/>
    </source>
</evidence>
<gene>
    <name evidence="3" type="ORF">LOD99_9280</name>
</gene>
<dbReference type="EMBL" id="JAKMXF010000356">
    <property type="protein sequence ID" value="KAI6646328.1"/>
    <property type="molecule type" value="Genomic_DNA"/>
</dbReference>
<accession>A0AAV7JCA7</accession>